<protein>
    <submittedName>
        <fullName evidence="3">Uncharacterized protein</fullName>
    </submittedName>
</protein>
<keyword evidence="1" id="KW-0732">Signal</keyword>
<dbReference type="Proteomes" id="UP000887578">
    <property type="component" value="Unplaced"/>
</dbReference>
<evidence type="ECO:0000313" key="2">
    <source>
        <dbReference type="Proteomes" id="UP000887578"/>
    </source>
</evidence>
<sequence>MLFRFLLLAFFITVIECFTGVEIVKSDENCIISLFQSKFISENETEWIKLDINDKIPCYEIIQKPNSGKFTIATKSDGTVFLTFFVLETSEIKKLKVAYLDPEMGKFGSLKTILGKPDCLNDKIEIFPFLNFKSDVKGKVKYGEESCLTEINEDEFFDKDKHEIGNADIEQRNKRFPQLAHLPEKSSLKLNFRQQISRTEEPVSEPPSKVEAINEVTNTPTNCTITGKILTCEHNEMPFILPIDVKNPSLFAIGNTTILKLTDRFNYTTPGNQQYFIINFEESHTETWPNFVYIFDETAFEKPFFFSKNFENSS</sequence>
<feature type="chain" id="PRO_5037595187" evidence="1">
    <location>
        <begin position="18"/>
        <end position="314"/>
    </location>
</feature>
<feature type="signal peptide" evidence="1">
    <location>
        <begin position="1"/>
        <end position="17"/>
    </location>
</feature>
<reference evidence="3" key="1">
    <citation type="submission" date="2022-11" db="UniProtKB">
        <authorList>
            <consortium name="WormBaseParasite"/>
        </authorList>
    </citation>
    <scope>IDENTIFICATION</scope>
</reference>
<dbReference type="WBParaSite" id="PDA_v2.g16059.t1">
    <property type="protein sequence ID" value="PDA_v2.g16059.t1"/>
    <property type="gene ID" value="PDA_v2.g16059"/>
</dbReference>
<evidence type="ECO:0000313" key="3">
    <source>
        <dbReference type="WBParaSite" id="PDA_v2.g16059.t1"/>
    </source>
</evidence>
<keyword evidence="2" id="KW-1185">Reference proteome</keyword>
<proteinExistence type="predicted"/>
<organism evidence="2 3">
    <name type="scientific">Panagrolaimus davidi</name>
    <dbReference type="NCBI Taxonomy" id="227884"/>
    <lineage>
        <taxon>Eukaryota</taxon>
        <taxon>Metazoa</taxon>
        <taxon>Ecdysozoa</taxon>
        <taxon>Nematoda</taxon>
        <taxon>Chromadorea</taxon>
        <taxon>Rhabditida</taxon>
        <taxon>Tylenchina</taxon>
        <taxon>Panagrolaimomorpha</taxon>
        <taxon>Panagrolaimoidea</taxon>
        <taxon>Panagrolaimidae</taxon>
        <taxon>Panagrolaimus</taxon>
    </lineage>
</organism>
<evidence type="ECO:0000256" key="1">
    <source>
        <dbReference type="SAM" id="SignalP"/>
    </source>
</evidence>
<dbReference type="AlphaFoldDB" id="A0A914PJW2"/>
<accession>A0A914PJW2</accession>
<name>A0A914PJW2_9BILA</name>